<keyword evidence="2" id="KW-1185">Reference proteome</keyword>
<name>A0A163IW58_ABSGL</name>
<evidence type="ECO:0000313" key="2">
    <source>
        <dbReference type="Proteomes" id="UP000078561"/>
    </source>
</evidence>
<dbReference type="InParanoid" id="A0A163IW58"/>
<protein>
    <submittedName>
        <fullName evidence="1">Uncharacterized protein</fullName>
    </submittedName>
</protein>
<dbReference type="Proteomes" id="UP000078561">
    <property type="component" value="Unassembled WGS sequence"/>
</dbReference>
<organism evidence="1">
    <name type="scientific">Absidia glauca</name>
    <name type="common">Pin mould</name>
    <dbReference type="NCBI Taxonomy" id="4829"/>
    <lineage>
        <taxon>Eukaryota</taxon>
        <taxon>Fungi</taxon>
        <taxon>Fungi incertae sedis</taxon>
        <taxon>Mucoromycota</taxon>
        <taxon>Mucoromycotina</taxon>
        <taxon>Mucoromycetes</taxon>
        <taxon>Mucorales</taxon>
        <taxon>Cunninghamellaceae</taxon>
        <taxon>Absidia</taxon>
    </lineage>
</organism>
<evidence type="ECO:0000313" key="1">
    <source>
        <dbReference type="EMBL" id="SAL95693.1"/>
    </source>
</evidence>
<proteinExistence type="predicted"/>
<gene>
    <name evidence="1" type="primary">ABSGL_01034.1 scaffold 1223</name>
</gene>
<dbReference type="EMBL" id="LT550481">
    <property type="protein sequence ID" value="SAL95693.1"/>
    <property type="molecule type" value="Genomic_DNA"/>
</dbReference>
<reference evidence="1" key="1">
    <citation type="submission" date="2016-04" db="EMBL/GenBank/DDBJ databases">
        <authorList>
            <person name="Evans L.H."/>
            <person name="Alamgir A."/>
            <person name="Owens N."/>
            <person name="Weber N.D."/>
            <person name="Virtaneva K."/>
            <person name="Barbian K."/>
            <person name="Babar A."/>
            <person name="Rosenke K."/>
        </authorList>
    </citation>
    <scope>NUCLEOTIDE SEQUENCE [LARGE SCALE GENOMIC DNA]</scope>
    <source>
        <strain evidence="1">CBS 101.48</strain>
    </source>
</reference>
<sequence length="73" mass="8430">MLSEQVVLFYKILQRLFSALIKHIRDVGAHWPTSGQSEPTSWITYGSLKVKNDHGCDLKWMEKSKELILRALS</sequence>
<dbReference type="AlphaFoldDB" id="A0A163IW58"/>
<accession>A0A163IW58</accession>